<dbReference type="InterPro" id="IPR036162">
    <property type="entry name" value="Resolvase-like_N_sf"/>
</dbReference>
<feature type="coiled-coil region" evidence="1">
    <location>
        <begin position="431"/>
        <end position="486"/>
    </location>
</feature>
<accession>A0A6J4QDQ2</accession>
<reference evidence="4" key="1">
    <citation type="submission" date="2020-02" db="EMBL/GenBank/DDBJ databases">
        <authorList>
            <person name="Meier V. D."/>
        </authorList>
    </citation>
    <scope>NUCLEOTIDE SEQUENCE</scope>
    <source>
        <strain evidence="4">AVDCRST_MAG80</strain>
    </source>
</reference>
<dbReference type="SMART" id="SM00857">
    <property type="entry name" value="Resolvase"/>
    <property type="match status" value="1"/>
</dbReference>
<dbReference type="CDD" id="cd00338">
    <property type="entry name" value="Ser_Recombinase"/>
    <property type="match status" value="1"/>
</dbReference>
<dbReference type="PANTHER" id="PTHR30461:SF23">
    <property type="entry name" value="DNA RECOMBINASE-RELATED"/>
    <property type="match status" value="1"/>
</dbReference>
<dbReference type="GO" id="GO:0000150">
    <property type="term" value="F:DNA strand exchange activity"/>
    <property type="evidence" value="ECO:0007669"/>
    <property type="project" value="InterPro"/>
</dbReference>
<dbReference type="InterPro" id="IPR038109">
    <property type="entry name" value="DNA_bind_recomb_sf"/>
</dbReference>
<evidence type="ECO:0000259" key="3">
    <source>
        <dbReference type="PROSITE" id="PS51737"/>
    </source>
</evidence>
<keyword evidence="1" id="KW-0175">Coiled coil</keyword>
<feature type="domain" description="Resolvase/invertase-type recombinase catalytic" evidence="2">
    <location>
        <begin position="14"/>
        <end position="162"/>
    </location>
</feature>
<evidence type="ECO:0000313" key="4">
    <source>
        <dbReference type="EMBL" id="CAA9441864.1"/>
    </source>
</evidence>
<dbReference type="InterPro" id="IPR011109">
    <property type="entry name" value="DNA_bind_recombinase_dom"/>
</dbReference>
<feature type="domain" description="Recombinase" evidence="3">
    <location>
        <begin position="168"/>
        <end position="319"/>
    </location>
</feature>
<protein>
    <recommendedName>
        <fullName evidence="5">Recombinase family protein</fullName>
    </recommendedName>
</protein>
<evidence type="ECO:0000256" key="1">
    <source>
        <dbReference type="SAM" id="Coils"/>
    </source>
</evidence>
<dbReference type="EMBL" id="CADCVC010000121">
    <property type="protein sequence ID" value="CAA9441864.1"/>
    <property type="molecule type" value="Genomic_DNA"/>
</dbReference>
<dbReference type="PROSITE" id="PS51736">
    <property type="entry name" value="RECOMBINASES_3"/>
    <property type="match status" value="1"/>
</dbReference>
<sequence length="608" mass="67841">MDTQHDPQSGQTPRVILYTRVSSEDQARDGYSLPEQLRGLRELAANLGWEVLEEIVDDGWSRSTLDRPGITRTRELVATGGVDMVVAWKRDRFGAGYIPGWLEEEFRKKGTELRTPDDLDLSGMAYVMHSGMSDVFARMYIEDLKEKTMRGKAGKVREGKVVGSGPAPYGFRYTHNEKGTRVGLEVLEPEMAVVRRLFELVGERGMPMYSAGRTLEEEGHPAPKGGGWRVSVIRNILNNDVYKPHEYSEVAELDSPQVAERLDPEKSYGISWSGKRRVVGPARGPRTYRRLPRDQWQAVPVPNSEARIPREWVDRARENTSDNPAPAFGGARDWELAGGTLRCGECGGRMSTDQSGGKYYYYNCSAARTRDGRTSKCGGVGSHRAEPLERAVVEAVDGELLQDPARLAEHMDAAIERERAGSSLGYPGGAQEALHARLAKLNQRREGYEEMRADGDMSRERFREKVATLDEERLAAEAELEQMRESAGRVGEMEKAKRAVLEMFGTGLMSGVEWFPPRIRRQVYGLLGLRVTVFADRTLEISGEFDADLMRLALGSPEVEAYVAGLREIDARLGDSEADLDTGDAINRIERELAALRSRFVSSAATYR</sequence>
<dbReference type="PROSITE" id="PS51737">
    <property type="entry name" value="RECOMBINASE_DNA_BIND"/>
    <property type="match status" value="1"/>
</dbReference>
<evidence type="ECO:0000259" key="2">
    <source>
        <dbReference type="PROSITE" id="PS51736"/>
    </source>
</evidence>
<gene>
    <name evidence="4" type="ORF">AVDCRST_MAG80-1410</name>
</gene>
<dbReference type="Gene3D" id="3.40.50.1390">
    <property type="entry name" value="Resolvase, N-terminal catalytic domain"/>
    <property type="match status" value="1"/>
</dbReference>
<dbReference type="InterPro" id="IPR025827">
    <property type="entry name" value="Zn_ribbon_recom_dom"/>
</dbReference>
<dbReference type="GO" id="GO:0003677">
    <property type="term" value="F:DNA binding"/>
    <property type="evidence" value="ECO:0007669"/>
    <property type="project" value="InterPro"/>
</dbReference>
<dbReference type="Pfam" id="PF00239">
    <property type="entry name" value="Resolvase"/>
    <property type="match status" value="1"/>
</dbReference>
<name>A0A6J4QDQ2_9ACTN</name>
<proteinExistence type="predicted"/>
<dbReference type="Pfam" id="PF07508">
    <property type="entry name" value="Recombinase"/>
    <property type="match status" value="1"/>
</dbReference>
<organism evidence="4">
    <name type="scientific">uncultured Rubrobacteraceae bacterium</name>
    <dbReference type="NCBI Taxonomy" id="349277"/>
    <lineage>
        <taxon>Bacteria</taxon>
        <taxon>Bacillati</taxon>
        <taxon>Actinomycetota</taxon>
        <taxon>Rubrobacteria</taxon>
        <taxon>Rubrobacterales</taxon>
        <taxon>Rubrobacteraceae</taxon>
        <taxon>environmental samples</taxon>
    </lineage>
</organism>
<dbReference type="PANTHER" id="PTHR30461">
    <property type="entry name" value="DNA-INVERTASE FROM LAMBDOID PROPHAGE"/>
    <property type="match status" value="1"/>
</dbReference>
<evidence type="ECO:0008006" key="5">
    <source>
        <dbReference type="Google" id="ProtNLM"/>
    </source>
</evidence>
<dbReference type="SUPFAM" id="SSF53041">
    <property type="entry name" value="Resolvase-like"/>
    <property type="match status" value="1"/>
</dbReference>
<dbReference type="Pfam" id="PF13408">
    <property type="entry name" value="Zn_ribbon_recom"/>
    <property type="match status" value="1"/>
</dbReference>
<dbReference type="Gene3D" id="3.90.1750.20">
    <property type="entry name" value="Putative Large Serine Recombinase, Chain B, Domain 2"/>
    <property type="match status" value="1"/>
</dbReference>
<dbReference type="InterPro" id="IPR050639">
    <property type="entry name" value="SSR_resolvase"/>
</dbReference>
<dbReference type="InterPro" id="IPR006119">
    <property type="entry name" value="Resolv_N"/>
</dbReference>
<dbReference type="AlphaFoldDB" id="A0A6J4QDQ2"/>